<protein>
    <submittedName>
        <fullName evidence="2">Uncharacterized protein</fullName>
    </submittedName>
</protein>
<comment type="caution">
    <text evidence="2">The sequence shown here is derived from an EMBL/GenBank/DDBJ whole genome shotgun (WGS) entry which is preliminary data.</text>
</comment>
<evidence type="ECO:0000313" key="3">
    <source>
        <dbReference type="Proteomes" id="UP000663842"/>
    </source>
</evidence>
<dbReference type="EMBL" id="CAJOBF010001837">
    <property type="protein sequence ID" value="CAF3988030.1"/>
    <property type="molecule type" value="Genomic_DNA"/>
</dbReference>
<sequence>PYIAFSKDKILSCNSYTCKASSRGKKSQSKKTSEVASLSLSTLTTLFPETIFEQDGYSTASIYDQKSIVEEELSL</sequence>
<gene>
    <name evidence="2" type="ORF">UXM345_LOCUS15437</name>
    <name evidence="1" type="ORF">XDN619_LOCUS33596</name>
</gene>
<proteinExistence type="predicted"/>
<evidence type="ECO:0000313" key="1">
    <source>
        <dbReference type="EMBL" id="CAF2217047.1"/>
    </source>
</evidence>
<dbReference type="Proteomes" id="UP000663842">
    <property type="component" value="Unassembled WGS sequence"/>
</dbReference>
<dbReference type="Proteomes" id="UP000663887">
    <property type="component" value="Unassembled WGS sequence"/>
</dbReference>
<accession>A0A819MXX1</accession>
<reference evidence="2" key="1">
    <citation type="submission" date="2021-02" db="EMBL/GenBank/DDBJ databases">
        <authorList>
            <person name="Nowell W R."/>
        </authorList>
    </citation>
    <scope>NUCLEOTIDE SEQUENCE</scope>
</reference>
<dbReference type="AlphaFoldDB" id="A0A819MXX1"/>
<evidence type="ECO:0000313" key="2">
    <source>
        <dbReference type="EMBL" id="CAF3988030.1"/>
    </source>
</evidence>
<feature type="non-terminal residue" evidence="2">
    <location>
        <position position="1"/>
    </location>
</feature>
<organism evidence="2 3">
    <name type="scientific">Rotaria magnacalcarata</name>
    <dbReference type="NCBI Taxonomy" id="392030"/>
    <lineage>
        <taxon>Eukaryota</taxon>
        <taxon>Metazoa</taxon>
        <taxon>Spiralia</taxon>
        <taxon>Gnathifera</taxon>
        <taxon>Rotifera</taxon>
        <taxon>Eurotatoria</taxon>
        <taxon>Bdelloidea</taxon>
        <taxon>Philodinida</taxon>
        <taxon>Philodinidae</taxon>
        <taxon>Rotaria</taxon>
    </lineage>
</organism>
<name>A0A819MXX1_9BILA</name>
<dbReference type="EMBL" id="CAJNRG010017128">
    <property type="protein sequence ID" value="CAF2217047.1"/>
    <property type="molecule type" value="Genomic_DNA"/>
</dbReference>